<sequence length="153" mass="18384">MSLVDKYKKLDELVVKDKEEEVNDTFKEILEETFKKINKKIEEQKTLDIKNPEEKMAVRAMMEYMLELWDEGATDEAKQVGYDMVYLVDDARLKEMFTLFVIGILAGLSLDKFFEKYIDLREIYEDYFFTGFNDEIDELVEKYKDQFVKEFQE</sequence>
<dbReference type="AlphaFoldDB" id="A0A292YF90"/>
<dbReference type="EMBL" id="BDME01000006">
    <property type="protein sequence ID" value="GAX88138.1"/>
    <property type="molecule type" value="Genomic_DNA"/>
</dbReference>
<gene>
    <name evidence="1" type="ORF">LNAT_P1433</name>
</gene>
<accession>A0A292YF90</accession>
<keyword evidence="2" id="KW-1185">Reference proteome</keyword>
<dbReference type="OrthoDB" id="5372788at2"/>
<dbReference type="Proteomes" id="UP000217944">
    <property type="component" value="Unassembled WGS sequence"/>
</dbReference>
<dbReference type="RefSeq" id="WP_096259926.1">
    <property type="nucleotide sequence ID" value="NZ_BDME01000006.1"/>
</dbReference>
<reference evidence="1 2" key="1">
    <citation type="journal article" date="2017" name="Syst. Appl. Microbiol.">
        <title>Lebetimonas natsushimae sp. nov., a novel strictly anaerobic, moderately thermophilic chemoautotroph isolated from a deep-sea hydrothermal vent polychaete nest in the Mid-Okinawa Trough.</title>
        <authorList>
            <person name="Nagata R."/>
            <person name="Takaki Y."/>
            <person name="Tame A."/>
            <person name="Nunoura T."/>
            <person name="Muto H."/>
            <person name="Mino S."/>
            <person name="Sawayama S."/>
            <person name="Takai K."/>
            <person name="Nakagawa S."/>
        </authorList>
    </citation>
    <scope>NUCLEOTIDE SEQUENCE [LARGE SCALE GENOMIC DNA]</scope>
    <source>
        <strain evidence="1 2">HS1857</strain>
    </source>
</reference>
<evidence type="ECO:0000313" key="2">
    <source>
        <dbReference type="Proteomes" id="UP000217944"/>
    </source>
</evidence>
<organism evidence="1 2">
    <name type="scientific">Lebetimonas natsushimae</name>
    <dbReference type="NCBI Taxonomy" id="1936991"/>
    <lineage>
        <taxon>Bacteria</taxon>
        <taxon>Pseudomonadati</taxon>
        <taxon>Campylobacterota</taxon>
        <taxon>Epsilonproteobacteria</taxon>
        <taxon>Nautiliales</taxon>
        <taxon>Nautiliaceae</taxon>
        <taxon>Lebetimonas</taxon>
    </lineage>
</organism>
<comment type="caution">
    <text evidence="1">The sequence shown here is derived from an EMBL/GenBank/DDBJ whole genome shotgun (WGS) entry which is preliminary data.</text>
</comment>
<proteinExistence type="predicted"/>
<name>A0A292YF90_9BACT</name>
<evidence type="ECO:0000313" key="1">
    <source>
        <dbReference type="EMBL" id="GAX88138.1"/>
    </source>
</evidence>
<protein>
    <submittedName>
        <fullName evidence="1">Uncharacterized protein</fullName>
    </submittedName>
</protein>